<reference evidence="2 3" key="1">
    <citation type="journal article" date="2019" name="Genome Biol. Evol.">
        <title>Insights into the evolution of the New World diploid cottons (Gossypium, subgenus Houzingenia) based on genome sequencing.</title>
        <authorList>
            <person name="Grover C.E."/>
            <person name="Arick M.A. 2nd"/>
            <person name="Thrash A."/>
            <person name="Conover J.L."/>
            <person name="Sanders W.S."/>
            <person name="Peterson D.G."/>
            <person name="Frelichowski J.E."/>
            <person name="Scheffler J.A."/>
            <person name="Scheffler B.E."/>
            <person name="Wendel J.F."/>
        </authorList>
    </citation>
    <scope>NUCLEOTIDE SEQUENCE [LARGE SCALE GENOMIC DNA]</scope>
    <source>
        <strain evidence="2">57</strain>
        <tissue evidence="2">Leaf</tissue>
    </source>
</reference>
<evidence type="ECO:0000256" key="1">
    <source>
        <dbReference type="SAM" id="MobiDB-lite"/>
    </source>
</evidence>
<evidence type="ECO:0000313" key="3">
    <source>
        <dbReference type="Proteomes" id="UP000593573"/>
    </source>
</evidence>
<dbReference type="Proteomes" id="UP000593573">
    <property type="component" value="Unassembled WGS sequence"/>
</dbReference>
<accession>A0A7J8WEE0</accession>
<feature type="compositionally biased region" description="Basic and acidic residues" evidence="1">
    <location>
        <begin position="87"/>
        <end position="97"/>
    </location>
</feature>
<keyword evidence="3" id="KW-1185">Reference proteome</keyword>
<gene>
    <name evidence="2" type="ORF">Goklo_000028</name>
</gene>
<dbReference type="OrthoDB" id="991102at2759"/>
<dbReference type="AlphaFoldDB" id="A0A7J8WEE0"/>
<feature type="region of interest" description="Disordered" evidence="1">
    <location>
        <begin position="1"/>
        <end position="27"/>
    </location>
</feature>
<evidence type="ECO:0000313" key="2">
    <source>
        <dbReference type="EMBL" id="MBA0673356.1"/>
    </source>
</evidence>
<proteinExistence type="predicted"/>
<dbReference type="EMBL" id="JABFAB010247291">
    <property type="protein sequence ID" value="MBA0673356.1"/>
    <property type="molecule type" value="Genomic_DNA"/>
</dbReference>
<name>A0A7J8WEE0_9ROSI</name>
<sequence length="97" mass="11324">MMVVALIDEDENIETPEPMDTKQTDPYGKRKIESDLRKDDYLRSFNKNFEKVENTTKIFGNKTENIVTNDVKPEYIGETSSQPIQQRIDDLNRRNVA</sequence>
<comment type="caution">
    <text evidence="2">The sequence shown here is derived from an EMBL/GenBank/DDBJ whole genome shotgun (WGS) entry which is preliminary data.</text>
</comment>
<feature type="region of interest" description="Disordered" evidence="1">
    <location>
        <begin position="77"/>
        <end position="97"/>
    </location>
</feature>
<organism evidence="2 3">
    <name type="scientific">Gossypium klotzschianum</name>
    <dbReference type="NCBI Taxonomy" id="34286"/>
    <lineage>
        <taxon>Eukaryota</taxon>
        <taxon>Viridiplantae</taxon>
        <taxon>Streptophyta</taxon>
        <taxon>Embryophyta</taxon>
        <taxon>Tracheophyta</taxon>
        <taxon>Spermatophyta</taxon>
        <taxon>Magnoliopsida</taxon>
        <taxon>eudicotyledons</taxon>
        <taxon>Gunneridae</taxon>
        <taxon>Pentapetalae</taxon>
        <taxon>rosids</taxon>
        <taxon>malvids</taxon>
        <taxon>Malvales</taxon>
        <taxon>Malvaceae</taxon>
        <taxon>Malvoideae</taxon>
        <taxon>Gossypium</taxon>
    </lineage>
</organism>
<protein>
    <submittedName>
        <fullName evidence="2">Uncharacterized protein</fullName>
    </submittedName>
</protein>